<evidence type="ECO:0000313" key="2">
    <source>
        <dbReference type="Proteomes" id="UP000664277"/>
    </source>
</evidence>
<evidence type="ECO:0000313" key="1">
    <source>
        <dbReference type="EMBL" id="MBN8662149.1"/>
    </source>
</evidence>
<proteinExistence type="predicted"/>
<reference evidence="1" key="1">
    <citation type="submission" date="2021-02" db="EMBL/GenBank/DDBJ databases">
        <title>Genome-Resolved Metagenomics of a Microbial Community Performing Photosynthetic Biological Nutrient Removal.</title>
        <authorList>
            <person name="Mcdaniel E.A."/>
        </authorList>
    </citation>
    <scope>NUCLEOTIDE SEQUENCE</scope>
    <source>
        <strain evidence="1">UWPOB_OBS1</strain>
    </source>
</reference>
<name>A0A8J7P9H8_9BACT</name>
<gene>
    <name evidence="1" type="ORF">J0M35_17405</name>
</gene>
<dbReference type="EMBL" id="JAFLCK010000032">
    <property type="protein sequence ID" value="MBN8662149.1"/>
    <property type="molecule type" value="Genomic_DNA"/>
</dbReference>
<protein>
    <submittedName>
        <fullName evidence="1">Uncharacterized protein</fullName>
    </submittedName>
</protein>
<dbReference type="Proteomes" id="UP000664277">
    <property type="component" value="Unassembled WGS sequence"/>
</dbReference>
<accession>A0A8J7P9H8</accession>
<dbReference type="AlphaFoldDB" id="A0A8J7P9H8"/>
<comment type="caution">
    <text evidence="1">The sequence shown here is derived from an EMBL/GenBank/DDBJ whole genome shotgun (WGS) entry which is preliminary data.</text>
</comment>
<organism evidence="1 2">
    <name type="scientific">Candidatus Obscuribacter phosphatis</name>
    <dbReference type="NCBI Taxonomy" id="1906157"/>
    <lineage>
        <taxon>Bacteria</taxon>
        <taxon>Bacillati</taxon>
        <taxon>Candidatus Melainabacteria</taxon>
        <taxon>Candidatus Obscuribacterales</taxon>
        <taxon>Candidatus Obscuribacteraceae</taxon>
        <taxon>Candidatus Obscuribacter</taxon>
    </lineage>
</organism>
<sequence length="396" mass="44481">MTNNSGNYATNNSETYILILLLMVSCWQQQLTDSFTNTRFEDFWLVSYTVQIYLEREVDQNALVDCLTDLGLSLHSESLMGCSEELVFFDQDENPIVILGPVRLSQPEVHSNGNIATSWLVTVDVPGDVFTIPPLISAFASKLNTVYGGFFVDPQISDSPSSSGPIQQASQTFSFLWCTDYENLEATSIPEFLELVHRHFSGLFPSLCGFSEPLQFSYSGKPLEQKQLLKILEESDVFYVRSLDSSIFLTFYLDSESLDDSCAMVEMTLLDWTTNTSDKSIQDCFQLVCKQFNCFYGGVIVGASGSRSLSSPSWLIDRHGFWNGIPTNYTWLAWFDEPLLSKVSSYFPVEFWGPGSRLVRMSESPATEEKLSSIFPRLPDSLLDLDGELSSRPLGQ</sequence>